<dbReference type="AlphaFoldDB" id="A0A7I8L1U7"/>
<feature type="region of interest" description="Disordered" evidence="1">
    <location>
        <begin position="69"/>
        <end position="89"/>
    </location>
</feature>
<accession>A0A7I8L1U7</accession>
<feature type="compositionally biased region" description="Low complexity" evidence="1">
    <location>
        <begin position="72"/>
        <end position="89"/>
    </location>
</feature>
<reference evidence="2" key="1">
    <citation type="submission" date="2020-02" db="EMBL/GenBank/DDBJ databases">
        <authorList>
            <person name="Scholz U."/>
            <person name="Mascher M."/>
            <person name="Fiebig A."/>
        </authorList>
    </citation>
    <scope>NUCLEOTIDE SEQUENCE</scope>
</reference>
<proteinExistence type="predicted"/>
<organism evidence="2 3">
    <name type="scientific">Spirodela intermedia</name>
    <name type="common">Intermediate duckweed</name>
    <dbReference type="NCBI Taxonomy" id="51605"/>
    <lineage>
        <taxon>Eukaryota</taxon>
        <taxon>Viridiplantae</taxon>
        <taxon>Streptophyta</taxon>
        <taxon>Embryophyta</taxon>
        <taxon>Tracheophyta</taxon>
        <taxon>Spermatophyta</taxon>
        <taxon>Magnoliopsida</taxon>
        <taxon>Liliopsida</taxon>
        <taxon>Araceae</taxon>
        <taxon>Lemnoideae</taxon>
        <taxon>Spirodela</taxon>
    </lineage>
</organism>
<keyword evidence="3" id="KW-1185">Reference proteome</keyword>
<evidence type="ECO:0000313" key="3">
    <source>
        <dbReference type="Proteomes" id="UP000663760"/>
    </source>
</evidence>
<evidence type="ECO:0000313" key="2">
    <source>
        <dbReference type="EMBL" id="CAA7403566.1"/>
    </source>
</evidence>
<evidence type="ECO:0000256" key="1">
    <source>
        <dbReference type="SAM" id="MobiDB-lite"/>
    </source>
</evidence>
<protein>
    <submittedName>
        <fullName evidence="2">Uncharacterized protein</fullName>
    </submittedName>
</protein>
<dbReference type="Proteomes" id="UP000663760">
    <property type="component" value="Chromosome 10"/>
</dbReference>
<dbReference type="OrthoDB" id="1592968at2759"/>
<name>A0A7I8L1U7_SPIIN</name>
<sequence>MDIDEAGKTRLLQMSELEELRNEAYISSRIYKEKMKAYHDKHIRRKNFIQGQKVPQTLNRYPFVFPTIPQHQNNSKQFSNFQQKGGIEG</sequence>
<dbReference type="EMBL" id="LR746273">
    <property type="protein sequence ID" value="CAA7403566.1"/>
    <property type="molecule type" value="Genomic_DNA"/>
</dbReference>
<gene>
    <name evidence="2" type="ORF">SI8410_10014244</name>
</gene>